<evidence type="ECO:0008006" key="4">
    <source>
        <dbReference type="Google" id="ProtNLM"/>
    </source>
</evidence>
<dbReference type="RefSeq" id="WP_207970990.1">
    <property type="nucleotide sequence ID" value="NZ_CP071795.1"/>
</dbReference>
<proteinExistence type="predicted"/>
<protein>
    <recommendedName>
        <fullName evidence="4">Secreted protein</fullName>
    </recommendedName>
</protein>
<gene>
    <name evidence="2" type="ORF">JL193_11785</name>
</gene>
<evidence type="ECO:0000313" key="2">
    <source>
        <dbReference type="EMBL" id="QTD36810.1"/>
    </source>
</evidence>
<feature type="signal peptide" evidence="1">
    <location>
        <begin position="1"/>
        <end position="25"/>
    </location>
</feature>
<name>A0ABX7STY2_9FLAO</name>
<dbReference type="EMBL" id="CP071795">
    <property type="protein sequence ID" value="QTD36810.1"/>
    <property type="molecule type" value="Genomic_DNA"/>
</dbReference>
<keyword evidence="3" id="KW-1185">Reference proteome</keyword>
<evidence type="ECO:0000313" key="3">
    <source>
        <dbReference type="Proteomes" id="UP000663935"/>
    </source>
</evidence>
<keyword evidence="1" id="KW-0732">Signal</keyword>
<dbReference type="InterPro" id="IPR058512">
    <property type="entry name" value="DUF8199"/>
</dbReference>
<accession>A0ABX7STY2</accession>
<sequence>MKPFFSKITSTTLALLVLLSTFSFTVEKHYCGGFLMDVSFVGNAGGCRMEMTKTAVFKIKNCCKSEIHKIKGQDELQPSSKLKFDFQKQPLFATFLISYKSLFVDINSKKIVSKNFSPPDIPIDYQVLHQSFLI</sequence>
<dbReference type="NCBIfam" id="NF047658">
    <property type="entry name" value="HYC_CC_PP"/>
    <property type="match status" value="1"/>
</dbReference>
<dbReference type="Pfam" id="PF26622">
    <property type="entry name" value="DUF8199"/>
    <property type="match status" value="1"/>
</dbReference>
<dbReference type="Proteomes" id="UP000663935">
    <property type="component" value="Chromosome"/>
</dbReference>
<dbReference type="InterPro" id="IPR058060">
    <property type="entry name" value="HYC_CC_PP"/>
</dbReference>
<feature type="chain" id="PRO_5047348993" description="Secreted protein" evidence="1">
    <location>
        <begin position="26"/>
        <end position="134"/>
    </location>
</feature>
<reference evidence="2 3" key="1">
    <citation type="submission" date="2021-03" db="EMBL/GenBank/DDBJ databases">
        <title>Complete genome of Polaribacter_sp.G4M1.</title>
        <authorList>
            <person name="Jeong S.W."/>
            <person name="Bae J.W."/>
        </authorList>
    </citation>
    <scope>NUCLEOTIDE SEQUENCE [LARGE SCALE GENOMIC DNA]</scope>
    <source>
        <strain evidence="2 3">G4M1</strain>
    </source>
</reference>
<organism evidence="2 3">
    <name type="scientific">Polaribacter batillariae</name>
    <dbReference type="NCBI Taxonomy" id="2808900"/>
    <lineage>
        <taxon>Bacteria</taxon>
        <taxon>Pseudomonadati</taxon>
        <taxon>Bacteroidota</taxon>
        <taxon>Flavobacteriia</taxon>
        <taxon>Flavobacteriales</taxon>
        <taxon>Flavobacteriaceae</taxon>
    </lineage>
</organism>
<evidence type="ECO:0000256" key="1">
    <source>
        <dbReference type="SAM" id="SignalP"/>
    </source>
</evidence>